<feature type="domain" description="Zn(2)-C6 fungal-type" evidence="5">
    <location>
        <begin position="17"/>
        <end position="47"/>
    </location>
</feature>
<dbReference type="PANTHER" id="PTHR37540">
    <property type="entry name" value="TRANSCRIPTION FACTOR (ACR-2), PUTATIVE-RELATED-RELATED"/>
    <property type="match status" value="1"/>
</dbReference>
<dbReference type="InterPro" id="IPR001138">
    <property type="entry name" value="Zn2Cys6_DnaBD"/>
</dbReference>
<evidence type="ECO:0000256" key="3">
    <source>
        <dbReference type="ARBA" id="ARBA00023163"/>
    </source>
</evidence>
<dbReference type="InterPro" id="IPR036864">
    <property type="entry name" value="Zn2-C6_fun-type_DNA-bd_sf"/>
</dbReference>
<dbReference type="EMBL" id="JBFTWV010000278">
    <property type="protein sequence ID" value="KAL2783043.1"/>
    <property type="molecule type" value="Genomic_DNA"/>
</dbReference>
<organism evidence="6 7">
    <name type="scientific">Aspergillus keveii</name>
    <dbReference type="NCBI Taxonomy" id="714993"/>
    <lineage>
        <taxon>Eukaryota</taxon>
        <taxon>Fungi</taxon>
        <taxon>Dikarya</taxon>
        <taxon>Ascomycota</taxon>
        <taxon>Pezizomycotina</taxon>
        <taxon>Eurotiomycetes</taxon>
        <taxon>Eurotiomycetidae</taxon>
        <taxon>Eurotiales</taxon>
        <taxon>Aspergillaceae</taxon>
        <taxon>Aspergillus</taxon>
        <taxon>Aspergillus subgen. Nidulantes</taxon>
    </lineage>
</organism>
<evidence type="ECO:0000313" key="7">
    <source>
        <dbReference type="Proteomes" id="UP001610563"/>
    </source>
</evidence>
<evidence type="ECO:0000256" key="1">
    <source>
        <dbReference type="ARBA" id="ARBA00023015"/>
    </source>
</evidence>
<dbReference type="PROSITE" id="PS00463">
    <property type="entry name" value="ZN2_CY6_FUNGAL_1"/>
    <property type="match status" value="1"/>
</dbReference>
<keyword evidence="2" id="KW-0238">DNA-binding</keyword>
<name>A0ABR4FJ25_9EURO</name>
<gene>
    <name evidence="6" type="ORF">BJX66DRAFT_345292</name>
</gene>
<dbReference type="Gene3D" id="4.10.240.10">
    <property type="entry name" value="Zn(2)-C6 fungal-type DNA-binding domain"/>
    <property type="match status" value="1"/>
</dbReference>
<dbReference type="PANTHER" id="PTHR37540:SF5">
    <property type="entry name" value="TRANSCRIPTION FACTOR DOMAIN-CONTAINING PROTEIN"/>
    <property type="match status" value="1"/>
</dbReference>
<keyword evidence="4" id="KW-0539">Nucleus</keyword>
<evidence type="ECO:0000259" key="5">
    <source>
        <dbReference type="PROSITE" id="PS50048"/>
    </source>
</evidence>
<evidence type="ECO:0000313" key="6">
    <source>
        <dbReference type="EMBL" id="KAL2783043.1"/>
    </source>
</evidence>
<dbReference type="SMART" id="SM00066">
    <property type="entry name" value="GAL4"/>
    <property type="match status" value="1"/>
</dbReference>
<proteinExistence type="predicted"/>
<dbReference type="Pfam" id="PF00172">
    <property type="entry name" value="Zn_clus"/>
    <property type="match status" value="1"/>
</dbReference>
<reference evidence="6 7" key="1">
    <citation type="submission" date="2024-07" db="EMBL/GenBank/DDBJ databases">
        <title>Section-level genome sequencing and comparative genomics of Aspergillus sections Usti and Cavernicolus.</title>
        <authorList>
            <consortium name="Lawrence Berkeley National Laboratory"/>
            <person name="Nybo J.L."/>
            <person name="Vesth T.C."/>
            <person name="Theobald S."/>
            <person name="Frisvad J.C."/>
            <person name="Larsen T.O."/>
            <person name="Kjaerboelling I."/>
            <person name="Rothschild-Mancinelli K."/>
            <person name="Lyhne E.K."/>
            <person name="Kogle M.E."/>
            <person name="Barry K."/>
            <person name="Clum A."/>
            <person name="Na H."/>
            <person name="Ledsgaard L."/>
            <person name="Lin J."/>
            <person name="Lipzen A."/>
            <person name="Kuo A."/>
            <person name="Riley R."/>
            <person name="Mondo S."/>
            <person name="Labutti K."/>
            <person name="Haridas S."/>
            <person name="Pangalinan J."/>
            <person name="Salamov A.A."/>
            <person name="Simmons B.A."/>
            <person name="Magnuson J.K."/>
            <person name="Chen J."/>
            <person name="Drula E."/>
            <person name="Henrissat B."/>
            <person name="Wiebenga A."/>
            <person name="Lubbers R.J."/>
            <person name="Gomes A.C."/>
            <person name="Makela M.R."/>
            <person name="Stajich J."/>
            <person name="Grigoriev I.V."/>
            <person name="Mortensen U.H."/>
            <person name="De Vries R.P."/>
            <person name="Baker S.E."/>
            <person name="Andersen M.R."/>
        </authorList>
    </citation>
    <scope>NUCLEOTIDE SEQUENCE [LARGE SCALE GENOMIC DNA]</scope>
    <source>
        <strain evidence="6 7">CBS 209.92</strain>
    </source>
</reference>
<evidence type="ECO:0000256" key="4">
    <source>
        <dbReference type="ARBA" id="ARBA00023242"/>
    </source>
</evidence>
<dbReference type="CDD" id="cd00067">
    <property type="entry name" value="GAL4"/>
    <property type="match status" value="1"/>
</dbReference>
<keyword evidence="3" id="KW-0804">Transcription</keyword>
<dbReference type="PROSITE" id="PS50048">
    <property type="entry name" value="ZN2_CY6_FUNGAL_2"/>
    <property type="match status" value="1"/>
</dbReference>
<sequence>MLTDHPTVPSQQYTAEACLACKNKKRKCDKQFPACSRCQRVDQECLYGSAADGVYGKIVRVTSEPSFKAREITGAISAYIGLGIVSSVQQTQEAMRQGFTLLWKVQKRRQLFSSQHVFSMDAPPMSVIPLRLPYPVESQPYIPSLVRSFQDRMGLSELVVETDSLAHHLRSSWIQHAMADPCMMHATLYAASAHLDTLRDTTAGSLIANPVTLYHQTETIAAVNARIVSGHVLDDGTIASVLLLVITGSLQKDNGATEAHRRGLLHMVSVRGGLEKLGFDGFLARMIQMNMVLPAVVFDKLDGLVVDGMFSPAASSNLPALTLERLDQSTTGSPSVRFHMTAIFAHVWELLLAVDCGEGGNGQYLFDFATARFILDGECKI</sequence>
<dbReference type="Proteomes" id="UP001610563">
    <property type="component" value="Unassembled WGS sequence"/>
</dbReference>
<accession>A0ABR4FJ25</accession>
<evidence type="ECO:0000256" key="2">
    <source>
        <dbReference type="ARBA" id="ARBA00023125"/>
    </source>
</evidence>
<keyword evidence="7" id="KW-1185">Reference proteome</keyword>
<keyword evidence="1" id="KW-0805">Transcription regulation</keyword>
<protein>
    <recommendedName>
        <fullName evidence="5">Zn(2)-C6 fungal-type domain-containing protein</fullName>
    </recommendedName>
</protein>
<comment type="caution">
    <text evidence="6">The sequence shown here is derived from an EMBL/GenBank/DDBJ whole genome shotgun (WGS) entry which is preliminary data.</text>
</comment>
<dbReference type="SUPFAM" id="SSF57701">
    <property type="entry name" value="Zn2/Cys6 DNA-binding domain"/>
    <property type="match status" value="1"/>
</dbReference>